<dbReference type="Gene3D" id="1.10.10.10">
    <property type="entry name" value="Winged helix-like DNA-binding domain superfamily/Winged helix DNA-binding domain"/>
    <property type="match status" value="1"/>
</dbReference>
<proteinExistence type="predicted"/>
<dbReference type="InterPro" id="IPR036388">
    <property type="entry name" value="WH-like_DNA-bd_sf"/>
</dbReference>
<accession>M0MC48</accession>
<dbReference type="OrthoDB" id="30795at2157"/>
<dbReference type="SUPFAM" id="SSF46785">
    <property type="entry name" value="Winged helix' DNA-binding domain"/>
    <property type="match status" value="1"/>
</dbReference>
<evidence type="ECO:0000313" key="3">
    <source>
        <dbReference type="Proteomes" id="UP000011566"/>
    </source>
</evidence>
<dbReference type="eggNOG" id="arCOG02037">
    <property type="taxonomic scope" value="Archaea"/>
</dbReference>
<dbReference type="InterPro" id="IPR051797">
    <property type="entry name" value="TrmB-like"/>
</dbReference>
<gene>
    <name evidence="2" type="ORF">C447_00180</name>
</gene>
<dbReference type="InterPro" id="IPR029044">
    <property type="entry name" value="Nucleotide-diphossugar_trans"/>
</dbReference>
<dbReference type="PATRIC" id="fig|1132509.6.peg.35"/>
<evidence type="ECO:0000259" key="1">
    <source>
        <dbReference type="Pfam" id="PF01978"/>
    </source>
</evidence>
<organism evidence="2 3">
    <name type="scientific">Halococcus hamelinensis 100A6</name>
    <dbReference type="NCBI Taxonomy" id="1132509"/>
    <lineage>
        <taxon>Archaea</taxon>
        <taxon>Methanobacteriati</taxon>
        <taxon>Methanobacteriota</taxon>
        <taxon>Stenosarchaea group</taxon>
        <taxon>Halobacteria</taxon>
        <taxon>Halobacteriales</taxon>
        <taxon>Halococcaceae</taxon>
        <taxon>Halococcus</taxon>
    </lineage>
</organism>
<dbReference type="Pfam" id="PF01978">
    <property type="entry name" value="TrmB"/>
    <property type="match status" value="1"/>
</dbReference>
<feature type="domain" description="Transcription regulator TrmB N-terminal" evidence="1">
    <location>
        <begin position="13"/>
        <end position="77"/>
    </location>
</feature>
<dbReference type="InterPro" id="IPR002831">
    <property type="entry name" value="Tscrpt_reg_TrmB_N"/>
</dbReference>
<reference evidence="2 3" key="1">
    <citation type="journal article" date="2014" name="PLoS Genet.">
        <title>Phylogenetically driven sequencing of extremely halophilic archaea reveals strategies for static and dynamic osmo-response.</title>
        <authorList>
            <person name="Becker E.A."/>
            <person name="Seitzer P.M."/>
            <person name="Tritt A."/>
            <person name="Larsen D."/>
            <person name="Krusor M."/>
            <person name="Yao A.I."/>
            <person name="Wu D."/>
            <person name="Madern D."/>
            <person name="Eisen J.A."/>
            <person name="Darling A.E."/>
            <person name="Facciotti M.T."/>
        </authorList>
    </citation>
    <scope>NUCLEOTIDE SEQUENCE [LARGE SCALE GENOMIC DNA]</scope>
    <source>
        <strain evidence="2 3">100A6</strain>
    </source>
</reference>
<evidence type="ECO:0000313" key="2">
    <source>
        <dbReference type="EMBL" id="EMA41960.1"/>
    </source>
</evidence>
<dbReference type="EMBL" id="AOMB01000003">
    <property type="protein sequence ID" value="EMA41960.1"/>
    <property type="molecule type" value="Genomic_DNA"/>
</dbReference>
<dbReference type="PANTHER" id="PTHR34293">
    <property type="entry name" value="HTH-TYPE TRANSCRIPTIONAL REGULATOR TRMBL2"/>
    <property type="match status" value="1"/>
</dbReference>
<dbReference type="AlphaFoldDB" id="M0MC48"/>
<dbReference type="SUPFAM" id="SSF53448">
    <property type="entry name" value="Nucleotide-diphospho-sugar transferases"/>
    <property type="match status" value="1"/>
</dbReference>
<name>M0MC48_9EURY</name>
<dbReference type="InterPro" id="IPR036390">
    <property type="entry name" value="WH_DNA-bd_sf"/>
</dbReference>
<comment type="caution">
    <text evidence="2">The sequence shown here is derived from an EMBL/GenBank/DDBJ whole genome shotgun (WGS) entry which is preliminary data.</text>
</comment>
<dbReference type="Proteomes" id="UP000011566">
    <property type="component" value="Unassembled WGS sequence"/>
</dbReference>
<dbReference type="PANTHER" id="PTHR34293:SF1">
    <property type="entry name" value="HTH-TYPE TRANSCRIPTIONAL REGULATOR TRMBL2"/>
    <property type="match status" value="1"/>
</dbReference>
<sequence>MVSATEEEVIDLLQDLGLKEYEAKCFAALTRLSSGTAKEISDTAEVPRTRVYDAVRVLESSGLVEIQHGNPQYFRAIGVNEAVVILGDRYSSRIDELDQALHGLESQQQSSEQEPHEVWSLATTASITTRAQKMIRRGSEEIFLIIGSDMMLTDDLYESLQEAVAAGADVLIGALERETRNEIRDHIPEAEVFETGLEWLRSPEESPDEASIGVLVMTDRSELLVSSRTPSEGNGPSERAIYGRGFSNGLVVIARRLLSYGLQDIQDPAK</sequence>
<protein>
    <submittedName>
        <fullName evidence="2">Putative transcriptional regulator</fullName>
    </submittedName>
</protein>
<dbReference type="RefSeq" id="WP_007689628.1">
    <property type="nucleotide sequence ID" value="NZ_AOMB01000003.1"/>
</dbReference>
<keyword evidence="3" id="KW-1185">Reference proteome</keyword>
<dbReference type="Gene3D" id="3.90.550.10">
    <property type="entry name" value="Spore Coat Polysaccharide Biosynthesis Protein SpsA, Chain A"/>
    <property type="match status" value="1"/>
</dbReference>